<evidence type="ECO:0000313" key="2">
    <source>
        <dbReference type="EMBL" id="PQD94274.1"/>
    </source>
</evidence>
<dbReference type="AlphaFoldDB" id="A0A2S7MWW8"/>
<feature type="transmembrane region" description="Helical" evidence="1">
    <location>
        <begin position="47"/>
        <end position="64"/>
    </location>
</feature>
<sequence>MNAFLKKIMNVFFEDIERSITPLMYGQMIMFGGAFLAYFIAGNSNDYALMQLMLGTGFLLTSIEQFIIKEKGHKDYMVGLVIAILFYLVAADSFFLQLR</sequence>
<evidence type="ECO:0000313" key="3">
    <source>
        <dbReference type="Proteomes" id="UP000239663"/>
    </source>
</evidence>
<protein>
    <recommendedName>
        <fullName evidence="4">DUF3953 domain-containing protein</fullName>
    </recommendedName>
</protein>
<dbReference type="RefSeq" id="WP_104850441.1">
    <property type="nucleotide sequence ID" value="NZ_PKOZ01000012.1"/>
</dbReference>
<feature type="transmembrane region" description="Helical" evidence="1">
    <location>
        <begin position="76"/>
        <end position="96"/>
    </location>
</feature>
<dbReference type="Proteomes" id="UP000239663">
    <property type="component" value="Unassembled WGS sequence"/>
</dbReference>
<reference evidence="2 3" key="1">
    <citation type="submission" date="2017-12" db="EMBL/GenBank/DDBJ databases">
        <title>Taxonomic description and draft genome of Pradoshia cofamensis Gen. nov., sp. nov., a thermotolerant bacillale isolated from anterior gut of earthworm Eisenia fetida.</title>
        <authorList>
            <person name="Saha T."/>
            <person name="Chakraborty R."/>
        </authorList>
    </citation>
    <scope>NUCLEOTIDE SEQUENCE [LARGE SCALE GENOMIC DNA]</scope>
    <source>
        <strain evidence="2 3">EAG3</strain>
    </source>
</reference>
<accession>A0A2S7MWW8</accession>
<evidence type="ECO:0008006" key="4">
    <source>
        <dbReference type="Google" id="ProtNLM"/>
    </source>
</evidence>
<dbReference type="OrthoDB" id="2940482at2"/>
<name>A0A2S7MWW8_9BACI</name>
<keyword evidence="1" id="KW-0812">Transmembrane</keyword>
<keyword evidence="3" id="KW-1185">Reference proteome</keyword>
<proteinExistence type="predicted"/>
<evidence type="ECO:0000256" key="1">
    <source>
        <dbReference type="SAM" id="Phobius"/>
    </source>
</evidence>
<organism evidence="2 3">
    <name type="scientific">Pradoshia eiseniae</name>
    <dbReference type="NCBI Taxonomy" id="2064768"/>
    <lineage>
        <taxon>Bacteria</taxon>
        <taxon>Bacillati</taxon>
        <taxon>Bacillota</taxon>
        <taxon>Bacilli</taxon>
        <taxon>Bacillales</taxon>
        <taxon>Bacillaceae</taxon>
        <taxon>Pradoshia</taxon>
    </lineage>
</organism>
<keyword evidence="1" id="KW-0472">Membrane</keyword>
<comment type="caution">
    <text evidence="2">The sequence shown here is derived from an EMBL/GenBank/DDBJ whole genome shotgun (WGS) entry which is preliminary data.</text>
</comment>
<feature type="transmembrane region" description="Helical" evidence="1">
    <location>
        <begin position="20"/>
        <end position="41"/>
    </location>
</feature>
<keyword evidence="1" id="KW-1133">Transmembrane helix</keyword>
<gene>
    <name evidence="2" type="ORF">CYL18_15515</name>
</gene>
<dbReference type="EMBL" id="PKOZ01000012">
    <property type="protein sequence ID" value="PQD94274.1"/>
    <property type="molecule type" value="Genomic_DNA"/>
</dbReference>